<keyword evidence="1" id="KW-1133">Transmembrane helix</keyword>
<proteinExistence type="predicted"/>
<dbReference type="RefSeq" id="WP_188425921.1">
    <property type="nucleotide sequence ID" value="NZ_BMCH01000003.1"/>
</dbReference>
<comment type="caution">
    <text evidence="2">The sequence shown here is derived from an EMBL/GenBank/DDBJ whole genome shotgun (WGS) entry which is preliminary data.</text>
</comment>
<dbReference type="EMBL" id="BMCH01000003">
    <property type="protein sequence ID" value="GGC28303.1"/>
    <property type="molecule type" value="Genomic_DNA"/>
</dbReference>
<evidence type="ECO:0000256" key="1">
    <source>
        <dbReference type="SAM" id="Phobius"/>
    </source>
</evidence>
<dbReference type="PANTHER" id="PTHR47755:SF1">
    <property type="entry name" value="CELL DIVISION PROTEIN FTSX"/>
    <property type="match status" value="1"/>
</dbReference>
<reference evidence="3" key="1">
    <citation type="journal article" date="2019" name="Int. J. Syst. Evol. Microbiol.">
        <title>The Global Catalogue of Microorganisms (GCM) 10K type strain sequencing project: providing services to taxonomists for standard genome sequencing and annotation.</title>
        <authorList>
            <consortium name="The Broad Institute Genomics Platform"/>
            <consortium name="The Broad Institute Genome Sequencing Center for Infectious Disease"/>
            <person name="Wu L."/>
            <person name="Ma J."/>
        </authorList>
    </citation>
    <scope>NUCLEOTIDE SEQUENCE [LARGE SCALE GENOMIC DNA]</scope>
    <source>
        <strain evidence="3">CCM 7132</strain>
    </source>
</reference>
<dbReference type="InterPro" id="IPR004513">
    <property type="entry name" value="FtsX"/>
</dbReference>
<keyword evidence="1" id="KW-0812">Transmembrane</keyword>
<keyword evidence="3" id="KW-1185">Reference proteome</keyword>
<keyword evidence="2" id="KW-0132">Cell division</keyword>
<feature type="transmembrane region" description="Helical" evidence="1">
    <location>
        <begin position="21"/>
        <end position="39"/>
    </location>
</feature>
<dbReference type="Proteomes" id="UP000637769">
    <property type="component" value="Unassembled WGS sequence"/>
</dbReference>
<evidence type="ECO:0000313" key="2">
    <source>
        <dbReference type="EMBL" id="GGC28303.1"/>
    </source>
</evidence>
<evidence type="ECO:0000313" key="3">
    <source>
        <dbReference type="Proteomes" id="UP000637769"/>
    </source>
</evidence>
<keyword evidence="2" id="KW-0131">Cell cycle</keyword>
<organism evidence="2 3">
    <name type="scientific">Asaia siamensis</name>
    <dbReference type="NCBI Taxonomy" id="110479"/>
    <lineage>
        <taxon>Bacteria</taxon>
        <taxon>Pseudomonadati</taxon>
        <taxon>Pseudomonadota</taxon>
        <taxon>Alphaproteobacteria</taxon>
        <taxon>Acetobacterales</taxon>
        <taxon>Acetobacteraceae</taxon>
        <taxon>Asaia</taxon>
    </lineage>
</organism>
<accession>A0ABQ1LRQ3</accession>
<sequence length="302" mass="32214">MRRVLPDGLHLGRRDHGLIPVIAAVAAIAALALGGWNAARSLSREWENGAAHHVTIEIPDFTGDAGETAKKLSAVLQSDPGIALVETLPEAQIRAILRPWLGAMQGELSDLPVVLAVTRKDGAPATDLPAILDTVAPSAILEENAKWGERLTLLGHSLQACAWLAVLLAGFATAGVTTLSVRMTLIARRRTIEILHGFGARDGLIARRIAWRSAGLGLAGGVLGTVLGGATLAVLHRLILPFMDQHSIGLSLWPQGLSEWLSVWTNLPQPLFQSLACVPILVALLSFTVAHSTVRLWLRRLP</sequence>
<name>A0ABQ1LRQ3_9PROT</name>
<feature type="transmembrane region" description="Helical" evidence="1">
    <location>
        <begin position="271"/>
        <end position="298"/>
    </location>
</feature>
<gene>
    <name evidence="2" type="ORF">GCM10007207_12180</name>
</gene>
<protein>
    <submittedName>
        <fullName evidence="2">Cell division protein</fullName>
    </submittedName>
</protein>
<keyword evidence="1" id="KW-0472">Membrane</keyword>
<feature type="transmembrane region" description="Helical" evidence="1">
    <location>
        <begin position="214"/>
        <end position="235"/>
    </location>
</feature>
<dbReference type="GO" id="GO:0051301">
    <property type="term" value="P:cell division"/>
    <property type="evidence" value="ECO:0007669"/>
    <property type="project" value="UniProtKB-KW"/>
</dbReference>
<feature type="transmembrane region" description="Helical" evidence="1">
    <location>
        <begin position="162"/>
        <end position="181"/>
    </location>
</feature>
<dbReference type="PANTHER" id="PTHR47755">
    <property type="entry name" value="CELL DIVISION PROTEIN FTSX"/>
    <property type="match status" value="1"/>
</dbReference>